<reference evidence="1" key="1">
    <citation type="journal article" date="2020" name="Stud. Mycol.">
        <title>101 Dothideomycetes genomes: a test case for predicting lifestyles and emergence of pathogens.</title>
        <authorList>
            <person name="Haridas S."/>
            <person name="Albert R."/>
            <person name="Binder M."/>
            <person name="Bloem J."/>
            <person name="Labutti K."/>
            <person name="Salamov A."/>
            <person name="Andreopoulos B."/>
            <person name="Baker S."/>
            <person name="Barry K."/>
            <person name="Bills G."/>
            <person name="Bluhm B."/>
            <person name="Cannon C."/>
            <person name="Castanera R."/>
            <person name="Culley D."/>
            <person name="Daum C."/>
            <person name="Ezra D."/>
            <person name="Gonzalez J."/>
            <person name="Henrissat B."/>
            <person name="Kuo A."/>
            <person name="Liang C."/>
            <person name="Lipzen A."/>
            <person name="Lutzoni F."/>
            <person name="Magnuson J."/>
            <person name="Mondo S."/>
            <person name="Nolan M."/>
            <person name="Ohm R."/>
            <person name="Pangilinan J."/>
            <person name="Park H.-J."/>
            <person name="Ramirez L."/>
            <person name="Alfaro M."/>
            <person name="Sun H."/>
            <person name="Tritt A."/>
            <person name="Yoshinaga Y."/>
            <person name="Zwiers L.-H."/>
            <person name="Turgeon B."/>
            <person name="Goodwin S."/>
            <person name="Spatafora J."/>
            <person name="Crous P."/>
            <person name="Grigoriev I."/>
        </authorList>
    </citation>
    <scope>NUCLEOTIDE SEQUENCE</scope>
    <source>
        <strain evidence="1">CBS 269.34</strain>
    </source>
</reference>
<protein>
    <submittedName>
        <fullName evidence="1">Uncharacterized protein</fullName>
    </submittedName>
</protein>
<proteinExistence type="predicted"/>
<dbReference type="Proteomes" id="UP000799750">
    <property type="component" value="Unassembled WGS sequence"/>
</dbReference>
<dbReference type="EMBL" id="MU004191">
    <property type="protein sequence ID" value="KAF2494029.1"/>
    <property type="molecule type" value="Genomic_DNA"/>
</dbReference>
<gene>
    <name evidence="1" type="ORF">BU16DRAFT_590927</name>
</gene>
<dbReference type="OrthoDB" id="5598852at2759"/>
<keyword evidence="2" id="KW-1185">Reference proteome</keyword>
<sequence>MSDFEEYSRDAAIAEFFNQTCATRASCDNKALKLVGGKVVPVEVQGVCSYTVYAGPQLKYVVQFRLNSLKLDTKTATLATEVYEGDETGKGSLLVYVIDRTRGLRHLDFILEYGYPQNSESSLVARKNLTTDIARFMVRSWNAPQEVSSEYRGMLAQKYNSDRQLLLTALPERFHVIIRTVLEHLDSLLSLPMVLLHRDFGTSNILVNDRLATSPTNEIGKSLTQETKKAIETSRVMGLLLSRGFTKRLANAAPSTPISDDSAGSYNMLFLDGLLLKSETKPIGL</sequence>
<organism evidence="1 2">
    <name type="scientific">Lophium mytilinum</name>
    <dbReference type="NCBI Taxonomy" id="390894"/>
    <lineage>
        <taxon>Eukaryota</taxon>
        <taxon>Fungi</taxon>
        <taxon>Dikarya</taxon>
        <taxon>Ascomycota</taxon>
        <taxon>Pezizomycotina</taxon>
        <taxon>Dothideomycetes</taxon>
        <taxon>Pleosporomycetidae</taxon>
        <taxon>Mytilinidiales</taxon>
        <taxon>Mytilinidiaceae</taxon>
        <taxon>Lophium</taxon>
    </lineage>
</organism>
<evidence type="ECO:0000313" key="1">
    <source>
        <dbReference type="EMBL" id="KAF2494029.1"/>
    </source>
</evidence>
<accession>A0A6A6QPF7</accession>
<evidence type="ECO:0000313" key="2">
    <source>
        <dbReference type="Proteomes" id="UP000799750"/>
    </source>
</evidence>
<name>A0A6A6QPF7_9PEZI</name>
<dbReference type="AlphaFoldDB" id="A0A6A6QPF7"/>